<dbReference type="InterPro" id="IPR011009">
    <property type="entry name" value="Kinase-like_dom_sf"/>
</dbReference>
<feature type="binding site" evidence="1">
    <location>
        <position position="54"/>
    </location>
    <ligand>
        <name>ATP</name>
        <dbReference type="ChEBI" id="CHEBI:30616"/>
    </ligand>
</feature>
<protein>
    <submittedName>
        <fullName evidence="3">Protein kinase domain-containing protein</fullName>
    </submittedName>
</protein>
<dbReference type="AlphaFoldDB" id="A0A0K0ETW5"/>
<reference evidence="2" key="1">
    <citation type="submission" date="2014-07" db="EMBL/GenBank/DDBJ databases">
        <authorList>
            <person name="Martin A.A"/>
            <person name="De Silva N."/>
        </authorList>
    </citation>
    <scope>NUCLEOTIDE SEQUENCE</scope>
</reference>
<keyword evidence="1" id="KW-0547">Nucleotide-binding</keyword>
<accession>A0A0K0ETW5</accession>
<keyword evidence="1" id="KW-0067">ATP-binding</keyword>
<evidence type="ECO:0000256" key="1">
    <source>
        <dbReference type="PROSITE-ProRule" id="PRU10141"/>
    </source>
</evidence>
<sequence length="79" mass="9287">MYFLKTNKILFFHVIITIDCDFCKFKVLKLLGQGGFGAVYLVEKIIKKSKYAVKTELMPDKKDKFEPRFFQMKITTALQ</sequence>
<keyword evidence="2" id="KW-1185">Reference proteome</keyword>
<dbReference type="SUPFAM" id="SSF56112">
    <property type="entry name" value="Protein kinase-like (PK-like)"/>
    <property type="match status" value="1"/>
</dbReference>
<evidence type="ECO:0000313" key="3">
    <source>
        <dbReference type="WBParaSite" id="SVE_0000503850.1"/>
    </source>
</evidence>
<dbReference type="STRING" id="75913.A0A0K0ETW5"/>
<dbReference type="Gene3D" id="3.30.200.20">
    <property type="entry name" value="Phosphorylase Kinase, domain 1"/>
    <property type="match status" value="1"/>
</dbReference>
<name>A0A0K0ETW5_STRVS</name>
<dbReference type="InterPro" id="IPR017441">
    <property type="entry name" value="Protein_kinase_ATP_BS"/>
</dbReference>
<reference evidence="3" key="2">
    <citation type="submission" date="2015-08" db="UniProtKB">
        <authorList>
            <consortium name="WormBaseParasite"/>
        </authorList>
    </citation>
    <scope>IDENTIFICATION</scope>
</reference>
<dbReference type="GO" id="GO:0005524">
    <property type="term" value="F:ATP binding"/>
    <property type="evidence" value="ECO:0007669"/>
    <property type="project" value="UniProtKB-UniRule"/>
</dbReference>
<dbReference type="Proteomes" id="UP000035680">
    <property type="component" value="Unassembled WGS sequence"/>
</dbReference>
<dbReference type="PROSITE" id="PS00107">
    <property type="entry name" value="PROTEIN_KINASE_ATP"/>
    <property type="match status" value="1"/>
</dbReference>
<dbReference type="WBParaSite" id="SVE_0000503850.1">
    <property type="protein sequence ID" value="SVE_0000503850.1"/>
    <property type="gene ID" value="SVE_0000503850"/>
</dbReference>
<proteinExistence type="predicted"/>
<evidence type="ECO:0000313" key="2">
    <source>
        <dbReference type="Proteomes" id="UP000035680"/>
    </source>
</evidence>
<organism evidence="2 3">
    <name type="scientific">Strongyloides venezuelensis</name>
    <name type="common">Threadworm</name>
    <dbReference type="NCBI Taxonomy" id="75913"/>
    <lineage>
        <taxon>Eukaryota</taxon>
        <taxon>Metazoa</taxon>
        <taxon>Ecdysozoa</taxon>
        <taxon>Nematoda</taxon>
        <taxon>Chromadorea</taxon>
        <taxon>Rhabditida</taxon>
        <taxon>Tylenchina</taxon>
        <taxon>Panagrolaimomorpha</taxon>
        <taxon>Strongyloidoidea</taxon>
        <taxon>Strongyloididae</taxon>
        <taxon>Strongyloides</taxon>
    </lineage>
</organism>